<dbReference type="Pfam" id="PF01369">
    <property type="entry name" value="Sec7"/>
    <property type="match status" value="1"/>
</dbReference>
<dbReference type="Gene3D" id="1.10.1000.11">
    <property type="entry name" value="Arf Nucleotide-binding Site Opener,domain 2"/>
    <property type="match status" value="1"/>
</dbReference>
<dbReference type="InterPro" id="IPR035999">
    <property type="entry name" value="Sec7_dom_sf"/>
</dbReference>
<dbReference type="SUPFAM" id="SSF48425">
    <property type="entry name" value="Sec7 domain"/>
    <property type="match status" value="1"/>
</dbReference>
<feature type="compositionally biased region" description="Basic and acidic residues" evidence="1">
    <location>
        <begin position="385"/>
        <end position="397"/>
    </location>
</feature>
<dbReference type="CDD" id="cd00171">
    <property type="entry name" value="Sec7"/>
    <property type="match status" value="1"/>
</dbReference>
<dbReference type="Pfam" id="PF00169">
    <property type="entry name" value="PH"/>
    <property type="match status" value="1"/>
</dbReference>
<feature type="domain" description="PH" evidence="2">
    <location>
        <begin position="252"/>
        <end position="365"/>
    </location>
</feature>
<comment type="caution">
    <text evidence="4">The sequence shown here is derived from an EMBL/GenBank/DDBJ whole genome shotgun (WGS) entry which is preliminary data.</text>
</comment>
<organism evidence="4 5">
    <name type="scientific">Intoshia linei</name>
    <dbReference type="NCBI Taxonomy" id="1819745"/>
    <lineage>
        <taxon>Eukaryota</taxon>
        <taxon>Metazoa</taxon>
        <taxon>Spiralia</taxon>
        <taxon>Lophotrochozoa</taxon>
        <taxon>Mesozoa</taxon>
        <taxon>Orthonectida</taxon>
        <taxon>Rhopaluridae</taxon>
        <taxon>Intoshia</taxon>
    </lineage>
</organism>
<evidence type="ECO:0000256" key="1">
    <source>
        <dbReference type="SAM" id="MobiDB-lite"/>
    </source>
</evidence>
<gene>
    <name evidence="4" type="ORF">A3Q56_02272</name>
</gene>
<proteinExistence type="predicted"/>
<evidence type="ECO:0000313" key="5">
    <source>
        <dbReference type="Proteomes" id="UP000078046"/>
    </source>
</evidence>
<dbReference type="Gene3D" id="1.10.220.20">
    <property type="match status" value="1"/>
</dbReference>
<dbReference type="SMART" id="SM00233">
    <property type="entry name" value="PH"/>
    <property type="match status" value="1"/>
</dbReference>
<evidence type="ECO:0000259" key="3">
    <source>
        <dbReference type="PROSITE" id="PS50190"/>
    </source>
</evidence>
<dbReference type="SMART" id="SM00222">
    <property type="entry name" value="Sec7"/>
    <property type="match status" value="1"/>
</dbReference>
<dbReference type="InterPro" id="IPR011993">
    <property type="entry name" value="PH-like_dom_sf"/>
</dbReference>
<keyword evidence="5" id="KW-1185">Reference proteome</keyword>
<dbReference type="PROSITE" id="PS50003">
    <property type="entry name" value="PH_DOMAIN"/>
    <property type="match status" value="1"/>
</dbReference>
<dbReference type="OrthoDB" id="430364at2759"/>
<evidence type="ECO:0000313" key="4">
    <source>
        <dbReference type="EMBL" id="OAF69909.1"/>
    </source>
</evidence>
<dbReference type="GO" id="GO:0005085">
    <property type="term" value="F:guanyl-nucleotide exchange factor activity"/>
    <property type="evidence" value="ECO:0007669"/>
    <property type="project" value="InterPro"/>
</dbReference>
<dbReference type="EMBL" id="LWCA01000212">
    <property type="protein sequence ID" value="OAF69909.1"/>
    <property type="molecule type" value="Genomic_DNA"/>
</dbReference>
<evidence type="ECO:0008006" key="6">
    <source>
        <dbReference type="Google" id="ProtNLM"/>
    </source>
</evidence>
<protein>
    <recommendedName>
        <fullName evidence="6">Cytohesin-1</fullName>
    </recommendedName>
</protein>
<name>A0A177B6J2_9BILA</name>
<dbReference type="Proteomes" id="UP000078046">
    <property type="component" value="Unassembled WGS sequence"/>
</dbReference>
<dbReference type="GO" id="GO:0032012">
    <property type="term" value="P:regulation of ARF protein signal transduction"/>
    <property type="evidence" value="ECO:0007669"/>
    <property type="project" value="InterPro"/>
</dbReference>
<reference evidence="4 5" key="1">
    <citation type="submission" date="2016-04" db="EMBL/GenBank/DDBJ databases">
        <title>The genome of Intoshia linei affirms orthonectids as highly simplified spiralians.</title>
        <authorList>
            <person name="Mikhailov K.V."/>
            <person name="Slusarev G.S."/>
            <person name="Nikitin M.A."/>
            <person name="Logacheva M.D."/>
            <person name="Penin A."/>
            <person name="Aleoshin V."/>
            <person name="Panchin Y.V."/>
        </authorList>
    </citation>
    <scope>NUCLEOTIDE SEQUENCE [LARGE SCALE GENOMIC DNA]</scope>
    <source>
        <strain evidence="4">Intl2013</strain>
        <tissue evidence="4">Whole animal</tissue>
    </source>
</reference>
<feature type="domain" description="SEC7" evidence="3">
    <location>
        <begin position="52"/>
        <end position="235"/>
    </location>
</feature>
<dbReference type="PROSITE" id="PS50190">
    <property type="entry name" value="SEC7"/>
    <property type="match status" value="1"/>
</dbReference>
<accession>A0A177B6J2</accession>
<dbReference type="SUPFAM" id="SSF50729">
    <property type="entry name" value="PH domain-like"/>
    <property type="match status" value="1"/>
</dbReference>
<dbReference type="InterPro" id="IPR000904">
    <property type="entry name" value="Sec7_dom"/>
</dbReference>
<dbReference type="InterPro" id="IPR001849">
    <property type="entry name" value="PH_domain"/>
</dbReference>
<feature type="region of interest" description="Disordered" evidence="1">
    <location>
        <begin position="368"/>
        <end position="397"/>
    </location>
</feature>
<dbReference type="PANTHER" id="PTHR10663">
    <property type="entry name" value="GUANYL-NUCLEOTIDE EXCHANGE FACTOR"/>
    <property type="match status" value="1"/>
</dbReference>
<sequence>MNETKKKANNEINQTEFIEEIKKKKTHLLTAMENIRIKMYQTNEELSKIRTNDEATNIRTKHIIEGKKLFNDNPNVGIQYLIDHHITPNEALSIAEFLFTQDGISKKKLGKYLLMGDKMNNEILCEYMGLMQLSNMPILMALKKAFTAFVISGEGQKINRVLHYFSIVYHEQNSDIFSNAENCSCLCSTITYLNTNLHNPNVKDKLSVAKYIEMALGYDYPEDKLKSIYYDIKRQPMVGPSEESESFSKSIHVIKSGTLYKLGKMHKRWNKRWFVVSDYNLFYFRSENDNENTAAIPLEHVCIRKLQTQAKPYVFELYSEKNKVIKAVKNTPSGTVNSQHNSYKICSNSQKEINEWIEAISNSIQRANERRDSMVQRHSGSSYAKSRDDSSSHLTIE</sequence>
<evidence type="ECO:0000259" key="2">
    <source>
        <dbReference type="PROSITE" id="PS50003"/>
    </source>
</evidence>
<dbReference type="InterPro" id="IPR023394">
    <property type="entry name" value="Sec7_C_sf"/>
</dbReference>
<dbReference type="Gene3D" id="2.30.29.30">
    <property type="entry name" value="Pleckstrin-homology domain (PH domain)/Phosphotyrosine-binding domain (PTB)"/>
    <property type="match status" value="1"/>
</dbReference>
<dbReference type="AlphaFoldDB" id="A0A177B6J2"/>